<proteinExistence type="predicted"/>
<dbReference type="Proteomes" id="UP000759131">
    <property type="component" value="Unassembled WGS sequence"/>
</dbReference>
<organism evidence="1">
    <name type="scientific">Medioppia subpectinata</name>
    <dbReference type="NCBI Taxonomy" id="1979941"/>
    <lineage>
        <taxon>Eukaryota</taxon>
        <taxon>Metazoa</taxon>
        <taxon>Ecdysozoa</taxon>
        <taxon>Arthropoda</taxon>
        <taxon>Chelicerata</taxon>
        <taxon>Arachnida</taxon>
        <taxon>Acari</taxon>
        <taxon>Acariformes</taxon>
        <taxon>Sarcoptiformes</taxon>
        <taxon>Oribatida</taxon>
        <taxon>Brachypylina</taxon>
        <taxon>Oppioidea</taxon>
        <taxon>Oppiidae</taxon>
        <taxon>Medioppia</taxon>
    </lineage>
</organism>
<dbReference type="Gene3D" id="3.10.440.10">
    <property type="match status" value="1"/>
</dbReference>
<dbReference type="EMBL" id="CAJPIZ010005735">
    <property type="protein sequence ID" value="CAG2108891.1"/>
    <property type="molecule type" value="Genomic_DNA"/>
</dbReference>
<protein>
    <submittedName>
        <fullName evidence="1">Uncharacterized protein</fullName>
    </submittedName>
</protein>
<gene>
    <name evidence="1" type="ORF">OSB1V03_LOCUS8883</name>
</gene>
<name>A0A7R9Q173_9ACAR</name>
<reference evidence="1" key="1">
    <citation type="submission" date="2020-11" db="EMBL/GenBank/DDBJ databases">
        <authorList>
            <person name="Tran Van P."/>
        </authorList>
    </citation>
    <scope>NUCLEOTIDE SEQUENCE</scope>
</reference>
<dbReference type="SUPFAM" id="SSF54575">
    <property type="entry name" value="Ribosomal protein L31e"/>
    <property type="match status" value="1"/>
</dbReference>
<dbReference type="AlphaFoldDB" id="A0A7R9Q173"/>
<sequence>MVLASMPVVLRFLQWKTDIPVYISEDLNKKIWSRGNFGAMGRIRVRVEKANCLSNPEQRCLRVSLVEVSSFKNLKDAVVAADE</sequence>
<dbReference type="EMBL" id="OC860310">
    <property type="protein sequence ID" value="CAD7628461.1"/>
    <property type="molecule type" value="Genomic_DNA"/>
</dbReference>
<evidence type="ECO:0000313" key="2">
    <source>
        <dbReference type="Proteomes" id="UP000759131"/>
    </source>
</evidence>
<dbReference type="OrthoDB" id="9739313at2759"/>
<accession>A0A7R9Q173</accession>
<keyword evidence="2" id="KW-1185">Reference proteome</keyword>
<dbReference type="InterPro" id="IPR023621">
    <property type="entry name" value="Ribosomal_eL31_dom_sf"/>
</dbReference>
<evidence type="ECO:0000313" key="1">
    <source>
        <dbReference type="EMBL" id="CAD7628461.1"/>
    </source>
</evidence>